<dbReference type="EMBL" id="JAUUTY010000007">
    <property type="protein sequence ID" value="KAK1611981.1"/>
    <property type="molecule type" value="Genomic_DNA"/>
</dbReference>
<sequence>MPAVVAGGGGLRLSLRLSPVRGDDLGLLPRYEDARGSSLGFDGGGGAESSAMTMEWALMELLRRLDAAVVATEELYRVVSPTGGGELGG</sequence>
<organism evidence="1 2">
    <name type="scientific">Lolium multiflorum</name>
    <name type="common">Italian ryegrass</name>
    <name type="synonym">Lolium perenne subsp. multiflorum</name>
    <dbReference type="NCBI Taxonomy" id="4521"/>
    <lineage>
        <taxon>Eukaryota</taxon>
        <taxon>Viridiplantae</taxon>
        <taxon>Streptophyta</taxon>
        <taxon>Embryophyta</taxon>
        <taxon>Tracheophyta</taxon>
        <taxon>Spermatophyta</taxon>
        <taxon>Magnoliopsida</taxon>
        <taxon>Liliopsida</taxon>
        <taxon>Poales</taxon>
        <taxon>Poaceae</taxon>
        <taxon>BOP clade</taxon>
        <taxon>Pooideae</taxon>
        <taxon>Poodae</taxon>
        <taxon>Poeae</taxon>
        <taxon>Poeae Chloroplast Group 2 (Poeae type)</taxon>
        <taxon>Loliodinae</taxon>
        <taxon>Loliinae</taxon>
        <taxon>Lolium</taxon>
    </lineage>
</organism>
<reference evidence="1" key="1">
    <citation type="submission" date="2023-07" db="EMBL/GenBank/DDBJ databases">
        <title>A chromosome-level genome assembly of Lolium multiflorum.</title>
        <authorList>
            <person name="Chen Y."/>
            <person name="Copetti D."/>
            <person name="Kolliker R."/>
            <person name="Studer B."/>
        </authorList>
    </citation>
    <scope>NUCLEOTIDE SEQUENCE</scope>
    <source>
        <strain evidence="1">02402/16</strain>
        <tissue evidence="1">Leaf</tissue>
    </source>
</reference>
<proteinExistence type="predicted"/>
<keyword evidence="2" id="KW-1185">Reference proteome</keyword>
<gene>
    <name evidence="1" type="ORF">QYE76_035654</name>
</gene>
<evidence type="ECO:0000313" key="2">
    <source>
        <dbReference type="Proteomes" id="UP001231189"/>
    </source>
</evidence>
<name>A0AAD8R1B0_LOLMU</name>
<accession>A0AAD8R1B0</accession>
<dbReference type="AlphaFoldDB" id="A0AAD8R1B0"/>
<evidence type="ECO:0000313" key="1">
    <source>
        <dbReference type="EMBL" id="KAK1611981.1"/>
    </source>
</evidence>
<dbReference type="Proteomes" id="UP001231189">
    <property type="component" value="Unassembled WGS sequence"/>
</dbReference>
<comment type="caution">
    <text evidence="1">The sequence shown here is derived from an EMBL/GenBank/DDBJ whole genome shotgun (WGS) entry which is preliminary data.</text>
</comment>
<protein>
    <submittedName>
        <fullName evidence="1">Uncharacterized protein</fullName>
    </submittedName>
</protein>